<dbReference type="AlphaFoldDB" id="A0A167S0L1"/>
<accession>A0A167S0L1</accession>
<proteinExistence type="predicted"/>
<feature type="compositionally biased region" description="Acidic residues" evidence="1">
    <location>
        <begin position="504"/>
        <end position="522"/>
    </location>
</feature>
<dbReference type="GO" id="GO:0005737">
    <property type="term" value="C:cytoplasm"/>
    <property type="evidence" value="ECO:0007669"/>
    <property type="project" value="GOC"/>
</dbReference>
<feature type="region of interest" description="Disordered" evidence="1">
    <location>
        <begin position="1"/>
        <end position="21"/>
    </location>
</feature>
<dbReference type="Pfam" id="PF22766">
    <property type="entry name" value="ZW10_C2"/>
    <property type="match status" value="1"/>
</dbReference>
<dbReference type="PANTHER" id="PTHR12205">
    <property type="entry name" value="CENTROMERE/KINETOCHORE PROTEIN ZW10"/>
    <property type="match status" value="1"/>
</dbReference>
<dbReference type="Gene3D" id="1.10.357.150">
    <property type="match status" value="1"/>
</dbReference>
<evidence type="ECO:0000259" key="2">
    <source>
        <dbReference type="Pfam" id="PF22766"/>
    </source>
</evidence>
<dbReference type="Proteomes" id="UP000076738">
    <property type="component" value="Unassembled WGS sequence"/>
</dbReference>
<organism evidence="3 4">
    <name type="scientific">Calocera viscosa (strain TUFC12733)</name>
    <dbReference type="NCBI Taxonomy" id="1330018"/>
    <lineage>
        <taxon>Eukaryota</taxon>
        <taxon>Fungi</taxon>
        <taxon>Dikarya</taxon>
        <taxon>Basidiomycota</taxon>
        <taxon>Agaricomycotina</taxon>
        <taxon>Dacrymycetes</taxon>
        <taxon>Dacrymycetales</taxon>
        <taxon>Dacrymycetaceae</taxon>
        <taxon>Calocera</taxon>
    </lineage>
</organism>
<reference evidence="3 4" key="1">
    <citation type="journal article" date="2016" name="Mol. Biol. Evol.">
        <title>Comparative Genomics of Early-Diverging Mushroom-Forming Fungi Provides Insights into the Origins of Lignocellulose Decay Capabilities.</title>
        <authorList>
            <person name="Nagy L.G."/>
            <person name="Riley R."/>
            <person name="Tritt A."/>
            <person name="Adam C."/>
            <person name="Daum C."/>
            <person name="Floudas D."/>
            <person name="Sun H."/>
            <person name="Yadav J.S."/>
            <person name="Pangilinan J."/>
            <person name="Larsson K.H."/>
            <person name="Matsuura K."/>
            <person name="Barry K."/>
            <person name="Labutti K."/>
            <person name="Kuo R."/>
            <person name="Ohm R.A."/>
            <person name="Bhattacharya S.S."/>
            <person name="Shirouzu T."/>
            <person name="Yoshinaga Y."/>
            <person name="Martin F.M."/>
            <person name="Grigoriev I.V."/>
            <person name="Hibbett D.S."/>
        </authorList>
    </citation>
    <scope>NUCLEOTIDE SEQUENCE [LARGE SCALE GENOMIC DNA]</scope>
    <source>
        <strain evidence="3 4">TUFC12733</strain>
    </source>
</reference>
<dbReference type="PANTHER" id="PTHR12205:SF0">
    <property type="entry name" value="CENTROMERE_KINETOCHORE PROTEIN ZW10 HOMOLOG"/>
    <property type="match status" value="1"/>
</dbReference>
<dbReference type="GO" id="GO:0007094">
    <property type="term" value="P:mitotic spindle assembly checkpoint signaling"/>
    <property type="evidence" value="ECO:0007669"/>
    <property type="project" value="TreeGrafter"/>
</dbReference>
<keyword evidence="4" id="KW-1185">Reference proteome</keyword>
<feature type="region of interest" description="Disordered" evidence="1">
    <location>
        <begin position="422"/>
        <end position="598"/>
    </location>
</feature>
<sequence>MAFPVPQHLPRAGPLADIHDTSSKTQISVAQTILREIAKPLTNLTPALARKCVHELDQALIDTRKQLHSHIEKDSAAFDRQRQSAVDISRQAAQLDTEVKHLDKVLNGAQDGLMPNLLQRLASHSRIAQLFQDASSRAKALETFLTCFVQLEDILEKTRQGDLPEAAQLCRTLSSLLSESEAEGLFRGSKLWTNLTGQYRATDDNIQEQLGKAYHSGVHVNVSSKVTTIQVQQTVKLPVWVKPLQLSAIVSAMRGGTVAAIASSLRKDIMARLVGPILISYASISINGDALSINSGNEEIGNVLPNLERVLTFLQKNIPAAIMATLHLDVSSSILKHLLVPSLPQSLPALPPFLGLLRQAVQLEQKFDDVYDIKEWADDVGLHYERARRQALLDHARTIVLDGDKVYFEVEDLTESPKSVLDSVALESTPSARVAGSTADEGEDDESTWDFEDPPSSKQEEPARTAQSGPVEDVDDETWGFDEPATAAPVKTDVSEPDGPGWGWDDEVKDEQAADDDDDDPWDQPKPAPKRNGASAPRAASRLERIANRGRQPSVAEARAAQSRPIRSVRSGTQSAPRPTPAKSEPPRAAPEPGKQTFTVSQRAQAVLHVAEICLEESKQLLAHKDIPKRHPPTGTLMMATPSSVFELYRALPQEDIASPRYVIVSNDCKYLSKEVARLAQPLISQNDVTKFPETINMLETASARALISSIAQQIGRIGEALAPAAGFAKASDDAHAAQCHRAVESVLSRCQNLRNEWQPLMTFSTYTRAMGAVVDSALHGMMDAILRLPDITESESHGLSSLCIMMQHVEELFIRSPGMNSEIALYVPSWFKFNYLSTLLEASMADFTEFFREGMLVDFDVQEIASLLRALFADTPLRAQTIDLVLAGQPAALRA</sequence>
<dbReference type="OrthoDB" id="534815at2759"/>
<evidence type="ECO:0000313" key="4">
    <source>
        <dbReference type="Proteomes" id="UP000076738"/>
    </source>
</evidence>
<dbReference type="GO" id="GO:0006888">
    <property type="term" value="P:endoplasmic reticulum to Golgi vesicle-mediated transport"/>
    <property type="evidence" value="ECO:0007669"/>
    <property type="project" value="TreeGrafter"/>
</dbReference>
<dbReference type="EMBL" id="KV417266">
    <property type="protein sequence ID" value="KZP01463.1"/>
    <property type="molecule type" value="Genomic_DNA"/>
</dbReference>
<name>A0A167S0L1_CALVF</name>
<feature type="compositionally biased region" description="Acidic residues" evidence="1">
    <location>
        <begin position="440"/>
        <end position="453"/>
    </location>
</feature>
<dbReference type="InterPro" id="IPR046362">
    <property type="entry name" value="Zw10/DSL1_C_sf"/>
</dbReference>
<dbReference type="InterPro" id="IPR055148">
    <property type="entry name" value="ZW10_C_2"/>
</dbReference>
<dbReference type="STRING" id="1330018.A0A167S0L1"/>
<dbReference type="GO" id="GO:1990423">
    <property type="term" value="C:RZZ complex"/>
    <property type="evidence" value="ECO:0007669"/>
    <property type="project" value="TreeGrafter"/>
</dbReference>
<protein>
    <recommendedName>
        <fullName evidence="2">ZW10 C-terminal helical domain-containing protein</fullName>
    </recommendedName>
</protein>
<evidence type="ECO:0000313" key="3">
    <source>
        <dbReference type="EMBL" id="KZP01463.1"/>
    </source>
</evidence>
<evidence type="ECO:0000256" key="1">
    <source>
        <dbReference type="SAM" id="MobiDB-lite"/>
    </source>
</evidence>
<gene>
    <name evidence="3" type="ORF">CALVIDRAFT_551874</name>
</gene>
<feature type="domain" description="ZW10 C-terminal helical" evidence="2">
    <location>
        <begin position="742"/>
        <end position="883"/>
    </location>
</feature>